<name>A0A1M5TA57_9BACI</name>
<gene>
    <name evidence="10" type="ORF">SAMN05421807_107168</name>
</gene>
<dbReference type="GO" id="GO:0140359">
    <property type="term" value="F:ABC-type transporter activity"/>
    <property type="evidence" value="ECO:0007669"/>
    <property type="project" value="InterPro"/>
</dbReference>
<comment type="subcellular location">
    <subcellularLocation>
        <location evidence="1">Cell membrane</location>
        <topology evidence="1">Multi-pass membrane protein</topology>
    </subcellularLocation>
</comment>
<dbReference type="Proteomes" id="UP000184079">
    <property type="component" value="Unassembled WGS sequence"/>
</dbReference>
<evidence type="ECO:0000256" key="2">
    <source>
        <dbReference type="ARBA" id="ARBA00022692"/>
    </source>
</evidence>
<dbReference type="EMBL" id="FQXD01000007">
    <property type="protein sequence ID" value="SHH47568.1"/>
    <property type="molecule type" value="Genomic_DNA"/>
</dbReference>
<dbReference type="Gene3D" id="1.20.1560.10">
    <property type="entry name" value="ABC transporter type 1, transmembrane domain"/>
    <property type="match status" value="1"/>
</dbReference>
<dbReference type="InterPro" id="IPR036640">
    <property type="entry name" value="ABC1_TM_sf"/>
</dbReference>
<proteinExistence type="predicted"/>
<organism evidence="10 11">
    <name type="scientific">Virgibacillus chiguensis</name>
    <dbReference type="NCBI Taxonomy" id="411959"/>
    <lineage>
        <taxon>Bacteria</taxon>
        <taxon>Bacillati</taxon>
        <taxon>Bacillota</taxon>
        <taxon>Bacilli</taxon>
        <taxon>Bacillales</taxon>
        <taxon>Bacillaceae</taxon>
        <taxon>Virgibacillus</taxon>
    </lineage>
</organism>
<dbReference type="SUPFAM" id="SSF90123">
    <property type="entry name" value="ABC transporter transmembrane region"/>
    <property type="match status" value="1"/>
</dbReference>
<dbReference type="Gene3D" id="3.40.50.300">
    <property type="entry name" value="P-loop containing nucleotide triphosphate hydrolases"/>
    <property type="match status" value="1"/>
</dbReference>
<keyword evidence="2 7" id="KW-0812">Transmembrane</keyword>
<dbReference type="SMART" id="SM00382">
    <property type="entry name" value="AAA"/>
    <property type="match status" value="1"/>
</dbReference>
<evidence type="ECO:0000256" key="4">
    <source>
        <dbReference type="ARBA" id="ARBA00022840"/>
    </source>
</evidence>
<evidence type="ECO:0000259" key="9">
    <source>
        <dbReference type="PROSITE" id="PS50929"/>
    </source>
</evidence>
<keyword evidence="6 7" id="KW-0472">Membrane</keyword>
<feature type="transmembrane region" description="Helical" evidence="7">
    <location>
        <begin position="153"/>
        <end position="171"/>
    </location>
</feature>
<dbReference type="Pfam" id="PF00005">
    <property type="entry name" value="ABC_tran"/>
    <property type="match status" value="1"/>
</dbReference>
<evidence type="ECO:0000259" key="8">
    <source>
        <dbReference type="PROSITE" id="PS50893"/>
    </source>
</evidence>
<feature type="domain" description="ABC transporter" evidence="8">
    <location>
        <begin position="355"/>
        <end position="595"/>
    </location>
</feature>
<dbReference type="PROSITE" id="PS50929">
    <property type="entry name" value="ABC_TM1F"/>
    <property type="match status" value="1"/>
</dbReference>
<sequence length="611" mass="68890">MEDTSDFKKSFSLFIKSQTYFLKLIIKEHPKLFFLFSLLTLFISLLPPFIIYLNKELIDSISIISSNSNMLKTSIILLSIFFFLNYLDSVINLINEYIFSKISYTVNYVLKSLLIDKYIAIPLKEYEDSSFYDTIGLSNSAIDGNGVKVVQEVISIIGSMISAIGIFGTLLSIHWSLPIALFFSSLPGIIFLVMAKQKGFDMQREVSPDERELGFTDGLFVNRSVLKEIKLFNSGSFLINKWSYLFKKVRNKKMSIQKWEVKTQSFAALVLQISSLGVSIFLVLQIYRGDLSIGSYVALLTAVTAIQGIFGGIGGSLGNVFETAIYNNALLKILNYKINNTSDNNEKKLVDIQTICFENATFSYPKTSIKVLENVNLTITKGEKVSIVGANGSGKTTLVNCILGLYQLTSGKIKVNDIDIKEINITDYYKDISVIFQDFTKYKYTLKENINFSNETNDLAEGEIFESLKKVSLDEKVLTFKEGLNTYLTKEMPNGSELSGGEWQRVALARAVYKNTNFIVLDEPTAALDPIAELEIFNMFHNISKDKTSVTVSHRIGPTKLSDRIIVIEKGEIVEEGTFNYLMSTKGLYYKMYKAQSKWYDSESKQALTIT</sequence>
<protein>
    <submittedName>
        <fullName evidence="10">ATP-binding cassette, subfamily B</fullName>
    </submittedName>
</protein>
<dbReference type="PANTHER" id="PTHR24221">
    <property type="entry name" value="ATP-BINDING CASSETTE SUB-FAMILY B"/>
    <property type="match status" value="1"/>
</dbReference>
<dbReference type="AlphaFoldDB" id="A0A1M5TA57"/>
<dbReference type="RefSeq" id="WP_073008408.1">
    <property type="nucleotide sequence ID" value="NZ_FQXD01000007.1"/>
</dbReference>
<evidence type="ECO:0000313" key="11">
    <source>
        <dbReference type="Proteomes" id="UP000184079"/>
    </source>
</evidence>
<feature type="transmembrane region" description="Helical" evidence="7">
    <location>
        <begin position="266"/>
        <end position="287"/>
    </location>
</feature>
<keyword evidence="11" id="KW-1185">Reference proteome</keyword>
<keyword evidence="4 10" id="KW-0067">ATP-binding</keyword>
<dbReference type="GO" id="GO:0005886">
    <property type="term" value="C:plasma membrane"/>
    <property type="evidence" value="ECO:0007669"/>
    <property type="project" value="UniProtKB-SubCell"/>
</dbReference>
<evidence type="ECO:0000256" key="7">
    <source>
        <dbReference type="SAM" id="Phobius"/>
    </source>
</evidence>
<keyword evidence="5 7" id="KW-1133">Transmembrane helix</keyword>
<dbReference type="InterPro" id="IPR027417">
    <property type="entry name" value="P-loop_NTPase"/>
</dbReference>
<evidence type="ECO:0000313" key="10">
    <source>
        <dbReference type="EMBL" id="SHH47568.1"/>
    </source>
</evidence>
<feature type="transmembrane region" description="Helical" evidence="7">
    <location>
        <begin position="32"/>
        <end position="53"/>
    </location>
</feature>
<accession>A0A1M5TA57</accession>
<dbReference type="InterPro" id="IPR003439">
    <property type="entry name" value="ABC_transporter-like_ATP-bd"/>
</dbReference>
<dbReference type="GO" id="GO:0005524">
    <property type="term" value="F:ATP binding"/>
    <property type="evidence" value="ECO:0007669"/>
    <property type="project" value="UniProtKB-KW"/>
</dbReference>
<reference evidence="11" key="1">
    <citation type="submission" date="2016-11" db="EMBL/GenBank/DDBJ databases">
        <authorList>
            <person name="Varghese N."/>
            <person name="Submissions S."/>
        </authorList>
    </citation>
    <scope>NUCLEOTIDE SEQUENCE [LARGE SCALE GENOMIC DNA]</scope>
    <source>
        <strain evidence="11">CGMCC 1.6496</strain>
    </source>
</reference>
<feature type="transmembrane region" description="Helical" evidence="7">
    <location>
        <begin position="73"/>
        <end position="94"/>
    </location>
</feature>
<dbReference type="PROSITE" id="PS00211">
    <property type="entry name" value="ABC_TRANSPORTER_1"/>
    <property type="match status" value="1"/>
</dbReference>
<feature type="transmembrane region" description="Helical" evidence="7">
    <location>
        <begin position="177"/>
        <end position="195"/>
    </location>
</feature>
<evidence type="ECO:0000256" key="5">
    <source>
        <dbReference type="ARBA" id="ARBA00022989"/>
    </source>
</evidence>
<dbReference type="InterPro" id="IPR011527">
    <property type="entry name" value="ABC1_TM_dom"/>
</dbReference>
<dbReference type="GO" id="GO:0016887">
    <property type="term" value="F:ATP hydrolysis activity"/>
    <property type="evidence" value="ECO:0007669"/>
    <property type="project" value="InterPro"/>
</dbReference>
<keyword evidence="3" id="KW-0547">Nucleotide-binding</keyword>
<evidence type="ECO:0000256" key="1">
    <source>
        <dbReference type="ARBA" id="ARBA00004651"/>
    </source>
</evidence>
<feature type="domain" description="ABC transmembrane type-1" evidence="9">
    <location>
        <begin position="34"/>
        <end position="322"/>
    </location>
</feature>
<evidence type="ECO:0000256" key="6">
    <source>
        <dbReference type="ARBA" id="ARBA00023136"/>
    </source>
</evidence>
<dbReference type="PROSITE" id="PS50893">
    <property type="entry name" value="ABC_TRANSPORTER_2"/>
    <property type="match status" value="1"/>
</dbReference>
<dbReference type="PANTHER" id="PTHR24221:SF654">
    <property type="entry name" value="ATP-BINDING CASSETTE SUB-FAMILY B MEMBER 6"/>
    <property type="match status" value="1"/>
</dbReference>
<dbReference type="SUPFAM" id="SSF52540">
    <property type="entry name" value="P-loop containing nucleoside triphosphate hydrolases"/>
    <property type="match status" value="1"/>
</dbReference>
<dbReference type="InterPro" id="IPR003593">
    <property type="entry name" value="AAA+_ATPase"/>
</dbReference>
<dbReference type="InterPro" id="IPR039421">
    <property type="entry name" value="Type_1_exporter"/>
</dbReference>
<feature type="transmembrane region" description="Helical" evidence="7">
    <location>
        <begin position="293"/>
        <end position="313"/>
    </location>
</feature>
<evidence type="ECO:0000256" key="3">
    <source>
        <dbReference type="ARBA" id="ARBA00022741"/>
    </source>
</evidence>
<dbReference type="InterPro" id="IPR017871">
    <property type="entry name" value="ABC_transporter-like_CS"/>
</dbReference>